<evidence type="ECO:0000256" key="4">
    <source>
        <dbReference type="ARBA" id="ARBA00022692"/>
    </source>
</evidence>
<dbReference type="PRINTS" id="PR00121">
    <property type="entry name" value="NAKATPASE"/>
</dbReference>
<dbReference type="PANTHER" id="PTHR43294:SF13">
    <property type="entry name" value="SODIUM_POTASSIUM-TRANSPORTING ATPASE SUBUNIT ALPHA"/>
    <property type="match status" value="1"/>
</dbReference>
<protein>
    <recommendedName>
        <fullName evidence="11">Na(+)/K(+)-exchanging ATPase</fullName>
        <ecNumber evidence="11">7.2.2.13</ecNumber>
    </recommendedName>
</protein>
<dbReference type="InterPro" id="IPR023298">
    <property type="entry name" value="ATPase_P-typ_TM_dom_sf"/>
</dbReference>
<dbReference type="Gene3D" id="2.70.150.10">
    <property type="entry name" value="Calcium-transporting ATPase, cytoplasmic transduction domain A"/>
    <property type="match status" value="1"/>
</dbReference>
<keyword evidence="6" id="KW-0067">ATP-binding</keyword>
<evidence type="ECO:0000256" key="12">
    <source>
        <dbReference type="SAM" id="MobiDB-lite"/>
    </source>
</evidence>
<dbReference type="GO" id="GO:1990573">
    <property type="term" value="P:potassium ion import across plasma membrane"/>
    <property type="evidence" value="ECO:0007669"/>
    <property type="project" value="TreeGrafter"/>
</dbReference>
<accession>A0AAV4S5I3</accession>
<keyword evidence="7 13" id="KW-1133">Transmembrane helix</keyword>
<keyword evidence="5" id="KW-0547">Nucleotide-binding</keyword>
<dbReference type="PROSITE" id="PS00154">
    <property type="entry name" value="ATPASE_E1_E2"/>
    <property type="match status" value="1"/>
</dbReference>
<keyword evidence="16" id="KW-1185">Reference proteome</keyword>
<dbReference type="GO" id="GO:0005524">
    <property type="term" value="F:ATP binding"/>
    <property type="evidence" value="ECO:0007669"/>
    <property type="project" value="UniProtKB-KW"/>
</dbReference>
<proteinExistence type="predicted"/>
<evidence type="ECO:0000256" key="3">
    <source>
        <dbReference type="ARBA" id="ARBA00022607"/>
    </source>
</evidence>
<comment type="function">
    <text evidence="9">This is the catalytic component of the active enzyme, which catalyzes the hydrolysis of ATP coupled with the exchange of sodium and potassium ions across the plasma membrane. This action creates the electrochemical gradient of sodium and potassium ions, providing the energy for active transport of various nutrients.</text>
</comment>
<keyword evidence="2" id="KW-1003">Cell membrane</keyword>
<dbReference type="Gene3D" id="3.40.1110.10">
    <property type="entry name" value="Calcium-transporting ATPase, cytoplasmic domain N"/>
    <property type="match status" value="1"/>
</dbReference>
<dbReference type="PRINTS" id="PR00119">
    <property type="entry name" value="CATATPASE"/>
</dbReference>
<evidence type="ECO:0000256" key="11">
    <source>
        <dbReference type="ARBA" id="ARBA00039096"/>
    </source>
</evidence>
<keyword evidence="3" id="KW-0739">Sodium transport</keyword>
<feature type="transmembrane region" description="Helical" evidence="13">
    <location>
        <begin position="294"/>
        <end position="313"/>
    </location>
</feature>
<dbReference type="InterPro" id="IPR004014">
    <property type="entry name" value="ATPase_P-typ_cation-transptr_N"/>
</dbReference>
<dbReference type="InterPro" id="IPR018303">
    <property type="entry name" value="ATPase_P-typ_P_site"/>
</dbReference>
<dbReference type="EC" id="7.2.2.13" evidence="11"/>
<dbReference type="GO" id="GO:0036376">
    <property type="term" value="P:sodium ion export across plasma membrane"/>
    <property type="evidence" value="ECO:0007669"/>
    <property type="project" value="TreeGrafter"/>
</dbReference>
<dbReference type="Pfam" id="PF13246">
    <property type="entry name" value="Cation_ATPase"/>
    <property type="match status" value="1"/>
</dbReference>
<dbReference type="FunFam" id="1.20.1110.10:FF:000095">
    <property type="entry name" value="Sodium/potassium-transporting ATPase subunit alpha-1"/>
    <property type="match status" value="1"/>
</dbReference>
<evidence type="ECO:0000256" key="9">
    <source>
        <dbReference type="ARBA" id="ARBA00037422"/>
    </source>
</evidence>
<keyword evidence="3" id="KW-0915">Sodium</keyword>
<keyword evidence="3" id="KW-0633">Potassium transport</keyword>
<reference evidence="15 16" key="1">
    <citation type="submission" date="2021-06" db="EMBL/GenBank/DDBJ databases">
        <title>Caerostris extrusa draft genome.</title>
        <authorList>
            <person name="Kono N."/>
            <person name="Arakawa K."/>
        </authorList>
    </citation>
    <scope>NUCLEOTIDE SEQUENCE [LARGE SCALE GENOMIC DNA]</scope>
</reference>
<dbReference type="InterPro" id="IPR050510">
    <property type="entry name" value="Cation_transp_ATPase_P-type"/>
</dbReference>
<feature type="transmembrane region" description="Helical" evidence="13">
    <location>
        <begin position="319"/>
        <end position="342"/>
    </location>
</feature>
<comment type="caution">
    <text evidence="15">The sequence shown here is derived from an EMBL/GenBank/DDBJ whole genome shotgun (WGS) entry which is preliminary data.</text>
</comment>
<dbReference type="SMART" id="SM00831">
    <property type="entry name" value="Cation_ATPase_N"/>
    <property type="match status" value="1"/>
</dbReference>
<evidence type="ECO:0000256" key="5">
    <source>
        <dbReference type="ARBA" id="ARBA00022741"/>
    </source>
</evidence>
<dbReference type="SUPFAM" id="SSF81665">
    <property type="entry name" value="Calcium ATPase, transmembrane domain M"/>
    <property type="match status" value="1"/>
</dbReference>
<evidence type="ECO:0000256" key="8">
    <source>
        <dbReference type="ARBA" id="ARBA00023136"/>
    </source>
</evidence>
<evidence type="ECO:0000256" key="10">
    <source>
        <dbReference type="ARBA" id="ARBA00038795"/>
    </source>
</evidence>
<keyword evidence="8 13" id="KW-0472">Membrane</keyword>
<dbReference type="GO" id="GO:0006883">
    <property type="term" value="P:intracellular sodium ion homeostasis"/>
    <property type="evidence" value="ECO:0007669"/>
    <property type="project" value="TreeGrafter"/>
</dbReference>
<dbReference type="SUPFAM" id="SSF81660">
    <property type="entry name" value="Metal cation-transporting ATPase, ATP-binding domain N"/>
    <property type="match status" value="1"/>
</dbReference>
<dbReference type="Pfam" id="PF00122">
    <property type="entry name" value="E1-E2_ATPase"/>
    <property type="match status" value="1"/>
</dbReference>
<evidence type="ECO:0000256" key="13">
    <source>
        <dbReference type="SAM" id="Phobius"/>
    </source>
</evidence>
<evidence type="ECO:0000313" key="16">
    <source>
        <dbReference type="Proteomes" id="UP001054945"/>
    </source>
</evidence>
<dbReference type="AlphaFoldDB" id="A0AAV4S5I3"/>
<dbReference type="EMBL" id="BPLR01008845">
    <property type="protein sequence ID" value="GIY27740.1"/>
    <property type="molecule type" value="Genomic_DNA"/>
</dbReference>
<feature type="compositionally biased region" description="Polar residues" evidence="12">
    <location>
        <begin position="244"/>
        <end position="255"/>
    </location>
</feature>
<sequence>MGLGGDVRARLEIETVGNAQILTSYASTQPSSDLYRGPEIHLRSGTAQFELALYGDEHKITLQELYTRLGTDPEKGLTQAQARTVYERDGPNSLSPPKRPRMGEVLQEPVRRVRPLTLDRRHPLLHRIFHPSRHFRRATRRQYLVNPSHGLRYATLLYLGIVLSVVVIVTGCFSYYQEARSSKIMESFKNMVPQYATIVREGQKYTIPAEGVVVGDIVEVKGGDRIPADIRIISASSCKVDNSSLTGENLSGSGNQHRRPHRDGPHRQLGFRTGDGRHPDRPRDRPLHSPDHRVAVFLGLAFFVTAFILGYHWLDAVIFLIGIIVANVPEGLLATVTVCLTLTAKRMALKNCLVKNLEAVETLGSTSTICSDKTGTLTQNRMTVAHMWFDNQIIEADTTEDQSGVQYDKTSTGWKALSRVCCLCSRADFKAGQENIPILKRECAGDASESAILKCMELAVGNVTGYRSKNPKVCEIPFNSTNKYHVTIHEVEENNERCYLLAMKGAPRKDPGPLFDHLHPR</sequence>
<feature type="transmembrane region" description="Helical" evidence="13">
    <location>
        <begin position="156"/>
        <end position="176"/>
    </location>
</feature>
<evidence type="ECO:0000256" key="6">
    <source>
        <dbReference type="ARBA" id="ARBA00022840"/>
    </source>
</evidence>
<name>A0AAV4S5I3_CAEEX</name>
<keyword evidence="4 13" id="KW-0812">Transmembrane</keyword>
<evidence type="ECO:0000256" key="2">
    <source>
        <dbReference type="ARBA" id="ARBA00022475"/>
    </source>
</evidence>
<dbReference type="PANTHER" id="PTHR43294">
    <property type="entry name" value="SODIUM/POTASSIUM-TRANSPORTING ATPASE SUBUNIT ALPHA"/>
    <property type="match status" value="1"/>
</dbReference>
<comment type="subcellular location">
    <subcellularLocation>
        <location evidence="1">Cell membrane</location>
        <topology evidence="1">Multi-pass membrane protein</topology>
    </subcellularLocation>
</comment>
<feature type="region of interest" description="Disordered" evidence="12">
    <location>
        <begin position="244"/>
        <end position="287"/>
    </location>
</feature>
<organism evidence="15 16">
    <name type="scientific">Caerostris extrusa</name>
    <name type="common">Bark spider</name>
    <name type="synonym">Caerostris bankana</name>
    <dbReference type="NCBI Taxonomy" id="172846"/>
    <lineage>
        <taxon>Eukaryota</taxon>
        <taxon>Metazoa</taxon>
        <taxon>Ecdysozoa</taxon>
        <taxon>Arthropoda</taxon>
        <taxon>Chelicerata</taxon>
        <taxon>Arachnida</taxon>
        <taxon>Araneae</taxon>
        <taxon>Araneomorphae</taxon>
        <taxon>Entelegynae</taxon>
        <taxon>Araneoidea</taxon>
        <taxon>Araneidae</taxon>
        <taxon>Caerostris</taxon>
    </lineage>
</organism>
<dbReference type="GO" id="GO:0030007">
    <property type="term" value="P:intracellular potassium ion homeostasis"/>
    <property type="evidence" value="ECO:0007669"/>
    <property type="project" value="TreeGrafter"/>
</dbReference>
<dbReference type="GO" id="GO:1902600">
    <property type="term" value="P:proton transmembrane transport"/>
    <property type="evidence" value="ECO:0007669"/>
    <property type="project" value="TreeGrafter"/>
</dbReference>
<evidence type="ECO:0000313" key="15">
    <source>
        <dbReference type="EMBL" id="GIY27740.1"/>
    </source>
</evidence>
<evidence type="ECO:0000256" key="1">
    <source>
        <dbReference type="ARBA" id="ARBA00004651"/>
    </source>
</evidence>
<evidence type="ECO:0000259" key="14">
    <source>
        <dbReference type="SMART" id="SM00831"/>
    </source>
</evidence>
<dbReference type="InterPro" id="IPR001757">
    <property type="entry name" value="P_typ_ATPase"/>
</dbReference>
<keyword evidence="3" id="KW-0406">Ion transport</keyword>
<dbReference type="Proteomes" id="UP001054945">
    <property type="component" value="Unassembled WGS sequence"/>
</dbReference>
<keyword evidence="3" id="KW-0630">Potassium</keyword>
<dbReference type="Gene3D" id="4.10.6.10">
    <property type="entry name" value="Fusion Protein Of Alpha-na,k-atpase With Glutathione S-transferase, Domain 3"/>
    <property type="match status" value="1"/>
</dbReference>
<dbReference type="GO" id="GO:0005886">
    <property type="term" value="C:plasma membrane"/>
    <property type="evidence" value="ECO:0007669"/>
    <property type="project" value="UniProtKB-SubCell"/>
</dbReference>
<gene>
    <name evidence="15" type="primary">Atpalpha</name>
    <name evidence="15" type="ORF">CEXT_214511</name>
</gene>
<keyword evidence="3" id="KW-0740">Sodium/potassium transport</keyword>
<dbReference type="Pfam" id="PF00690">
    <property type="entry name" value="Cation_ATPase_N"/>
    <property type="match status" value="1"/>
</dbReference>
<comment type="subunit">
    <text evidence="10">The sodium/potassium-transporting ATPase is composed of a catalytic alpha subunit, an auxiliary non-catalytic beta subunit and an additional regulatory subunit.</text>
</comment>
<dbReference type="SUPFAM" id="SSF81653">
    <property type="entry name" value="Calcium ATPase, transduction domain A"/>
    <property type="match status" value="1"/>
</dbReference>
<dbReference type="InterPro" id="IPR008250">
    <property type="entry name" value="ATPase_P-typ_transduc_dom_A_sf"/>
</dbReference>
<keyword evidence="3" id="KW-0813">Transport</keyword>
<dbReference type="Gene3D" id="1.20.1110.10">
    <property type="entry name" value="Calcium-transporting ATPase, transmembrane domain"/>
    <property type="match status" value="1"/>
</dbReference>
<dbReference type="InterPro" id="IPR023299">
    <property type="entry name" value="ATPase_P-typ_cyto_dom_N"/>
</dbReference>
<dbReference type="NCBIfam" id="TIGR01494">
    <property type="entry name" value="ATPase_P-type"/>
    <property type="match status" value="1"/>
</dbReference>
<dbReference type="InterPro" id="IPR059000">
    <property type="entry name" value="ATPase_P-type_domA"/>
</dbReference>
<evidence type="ECO:0000256" key="7">
    <source>
        <dbReference type="ARBA" id="ARBA00022989"/>
    </source>
</evidence>
<feature type="domain" description="Cation-transporting P-type ATPase N-terminal" evidence="14">
    <location>
        <begin position="56"/>
        <end position="104"/>
    </location>
</feature>
<feature type="compositionally biased region" description="Basic and acidic residues" evidence="12">
    <location>
        <begin position="274"/>
        <end position="287"/>
    </location>
</feature>
<dbReference type="GO" id="GO:0016887">
    <property type="term" value="F:ATP hydrolysis activity"/>
    <property type="evidence" value="ECO:0007669"/>
    <property type="project" value="InterPro"/>
</dbReference>
<dbReference type="GO" id="GO:0005391">
    <property type="term" value="F:P-type sodium:potassium-exchanging transporter activity"/>
    <property type="evidence" value="ECO:0007669"/>
    <property type="project" value="UniProtKB-EC"/>
</dbReference>